<dbReference type="EMBL" id="CAXLJM020000049">
    <property type="protein sequence ID" value="CAL8113142.1"/>
    <property type="molecule type" value="Genomic_DNA"/>
</dbReference>
<evidence type="ECO:0000256" key="9">
    <source>
        <dbReference type="PROSITE-ProRule" id="PRU00176"/>
    </source>
</evidence>
<keyword evidence="4" id="KW-0747">Spliceosome</keyword>
<keyword evidence="3" id="KW-0507">mRNA processing</keyword>
<organism evidence="12 13">
    <name type="scientific">Orchesella dallaii</name>
    <dbReference type="NCBI Taxonomy" id="48710"/>
    <lineage>
        <taxon>Eukaryota</taxon>
        <taxon>Metazoa</taxon>
        <taxon>Ecdysozoa</taxon>
        <taxon>Arthropoda</taxon>
        <taxon>Hexapoda</taxon>
        <taxon>Collembola</taxon>
        <taxon>Entomobryomorpha</taxon>
        <taxon>Entomobryoidea</taxon>
        <taxon>Orchesellidae</taxon>
        <taxon>Orchesellinae</taxon>
        <taxon>Orchesella</taxon>
    </lineage>
</organism>
<reference evidence="12 13" key="1">
    <citation type="submission" date="2024-08" db="EMBL/GenBank/DDBJ databases">
        <authorList>
            <person name="Cucini C."/>
            <person name="Frati F."/>
        </authorList>
    </citation>
    <scope>NUCLEOTIDE SEQUENCE [LARGE SCALE GENOMIC DNA]</scope>
</reference>
<evidence type="ECO:0000256" key="5">
    <source>
        <dbReference type="ARBA" id="ARBA00022737"/>
    </source>
</evidence>
<evidence type="ECO:0000256" key="7">
    <source>
        <dbReference type="ARBA" id="ARBA00023187"/>
    </source>
</evidence>
<evidence type="ECO:0000313" key="12">
    <source>
        <dbReference type="EMBL" id="CAL8113142.1"/>
    </source>
</evidence>
<evidence type="ECO:0000259" key="11">
    <source>
        <dbReference type="PROSITE" id="PS50102"/>
    </source>
</evidence>
<evidence type="ECO:0000256" key="3">
    <source>
        <dbReference type="ARBA" id="ARBA00022664"/>
    </source>
</evidence>
<dbReference type="PANTHER" id="PTHR17204">
    <property type="entry name" value="PRE-MRNA PROCESSING PROTEIN PRP39-RELATED"/>
    <property type="match status" value="1"/>
</dbReference>
<dbReference type="InterPro" id="IPR055433">
    <property type="entry name" value="HAT_Syf1-like_N"/>
</dbReference>
<comment type="caution">
    <text evidence="12">The sequence shown here is derived from an EMBL/GenBank/DDBJ whole genome shotgun (WGS) entry which is preliminary data.</text>
</comment>
<dbReference type="Pfam" id="PF00076">
    <property type="entry name" value="RRM_1"/>
    <property type="match status" value="2"/>
</dbReference>
<dbReference type="SMART" id="SM00386">
    <property type="entry name" value="HAT"/>
    <property type="match status" value="5"/>
</dbReference>
<dbReference type="SUPFAM" id="SSF48452">
    <property type="entry name" value="TPR-like"/>
    <property type="match status" value="1"/>
</dbReference>
<keyword evidence="5" id="KW-0677">Repeat</keyword>
<keyword evidence="6 9" id="KW-0694">RNA-binding</keyword>
<evidence type="ECO:0000256" key="6">
    <source>
        <dbReference type="ARBA" id="ARBA00022884"/>
    </source>
</evidence>
<dbReference type="Gene3D" id="3.30.70.330">
    <property type="match status" value="2"/>
</dbReference>
<evidence type="ECO:0000256" key="1">
    <source>
        <dbReference type="ARBA" id="ARBA00004123"/>
    </source>
</evidence>
<dbReference type="PROSITE" id="PS50102">
    <property type="entry name" value="RRM"/>
    <property type="match status" value="2"/>
</dbReference>
<evidence type="ECO:0000256" key="10">
    <source>
        <dbReference type="SAM" id="MobiDB-lite"/>
    </source>
</evidence>
<dbReference type="SMART" id="SM00360">
    <property type="entry name" value="RRM"/>
    <property type="match status" value="2"/>
</dbReference>
<comment type="similarity">
    <text evidence="2">Belongs to the crooked-neck family.</text>
</comment>
<dbReference type="InterPro" id="IPR003107">
    <property type="entry name" value="HAT"/>
</dbReference>
<protein>
    <recommendedName>
        <fullName evidence="11">RRM domain-containing protein</fullName>
    </recommendedName>
</protein>
<feature type="compositionally biased region" description="Acidic residues" evidence="10">
    <location>
        <begin position="45"/>
        <end position="66"/>
    </location>
</feature>
<feature type="domain" description="RRM" evidence="11">
    <location>
        <begin position="750"/>
        <end position="827"/>
    </location>
</feature>
<evidence type="ECO:0000313" key="13">
    <source>
        <dbReference type="Proteomes" id="UP001642540"/>
    </source>
</evidence>
<dbReference type="PANTHER" id="PTHR17204:SF25">
    <property type="entry name" value="RRM DOMAIN-CONTAINING PROTEIN"/>
    <property type="match status" value="1"/>
</dbReference>
<sequence length="896" mass="102076">MDSAMKDLDTSSSDSLDSEEDDQEQEGKIGNQPGGNNDSLLDSSSDSDSDENENGTGEEMEIDEDVLNEKLTRVNDTLAANPYAYDSYVEKIKILQTIGDLDKLRETREKFSDLYPLSESLWLDWLHDEIKLACTEEEKDEVVKLFERAVADYLSIDLWLEYLKFCLSRIGAENGIENCRKVFEKSLGSCGLHVSMGSLVWDTYRDFEATLVGTPGTEEQVKAQEDRFITLCRRQLSVPLLGMRNTYEDVKSKIDIDENTKSGYKKALDRLDSLETWEGKLVQSNVDERVQVFKNYIEDEKKVKSNPARIQCLYERAVADSPLNSSLWLEYLDYLSKYLKIDSIIFEVANRACRNCSWDVNVWLKHMSLVESFSDAPNVFETMKSVFEKAVAYCSTGEQAGTVWLKYLEFLKRKLDTNNPSKKELEILRKTFGAAEQHLLQLLSEPNDYVSEILMFRARLEAQLAKGITEDVNKLWKNIMSRGYNQYSKTWLQYILQEVAYGSDIRKIRMHYNKAVGCIQDDLQTISNLWINFERDNGDLSTLQQCELKISKELARSMSVLTAPPVAAEPFAAVTDYSRTNIIPSKGNKRKINSNDPQIPLKKGRRTEDAVDSDTSTPVFKVPFAPGAKTVKPAQENSTKDYRGEIVKHDPSKDNRTVFLSNLKFTTEEDEIRLFFKEVGEIEEIRLVRDFKGRSKGFGYVFFTKNEMVKKALEKDREPIDSRPVFVSKCDPDRATRQKQFKYNTALEKNKLFVKGLPNSLTADLLRDLFKVHGDLKDCRLVTYRNGHSKGLAYVEFVDDACAARAILKIDGTMIDGKQISVALSNPPTKDNSRSNSNAYQRTSSSDQFQRRTPKAFVPRSVQIGGNKAEPTNKASVNDSKSAPKSNQDFRSMFLK</sequence>
<feature type="compositionally biased region" description="Polar residues" evidence="10">
    <location>
        <begin position="823"/>
        <end position="848"/>
    </location>
</feature>
<accession>A0ABP1R2W3</accession>
<name>A0ABP1R2W3_9HEXA</name>
<dbReference type="Proteomes" id="UP001642540">
    <property type="component" value="Unassembled WGS sequence"/>
</dbReference>
<dbReference type="CDD" id="cd12391">
    <property type="entry name" value="RRM1_SART3"/>
    <property type="match status" value="1"/>
</dbReference>
<feature type="region of interest" description="Disordered" evidence="10">
    <location>
        <begin position="823"/>
        <end position="896"/>
    </location>
</feature>
<dbReference type="InterPro" id="IPR035979">
    <property type="entry name" value="RBD_domain_sf"/>
</dbReference>
<feature type="compositionally biased region" description="Polar residues" evidence="10">
    <location>
        <begin position="873"/>
        <end position="890"/>
    </location>
</feature>
<feature type="domain" description="RRM" evidence="11">
    <location>
        <begin position="656"/>
        <end position="732"/>
    </location>
</feature>
<keyword evidence="7" id="KW-0508">mRNA splicing</keyword>
<dbReference type="Pfam" id="PF23240">
    <property type="entry name" value="HAT_PRP39_N"/>
    <property type="match status" value="1"/>
</dbReference>
<dbReference type="Pfam" id="PF23233">
    <property type="entry name" value="HAT_Syf1_CNRKL1_N"/>
    <property type="match status" value="1"/>
</dbReference>
<dbReference type="SUPFAM" id="SSF54928">
    <property type="entry name" value="RNA-binding domain, RBD"/>
    <property type="match status" value="2"/>
</dbReference>
<feature type="region of interest" description="Disordered" evidence="10">
    <location>
        <begin position="1"/>
        <end position="67"/>
    </location>
</feature>
<feature type="region of interest" description="Disordered" evidence="10">
    <location>
        <begin position="585"/>
        <end position="616"/>
    </location>
</feature>
<keyword evidence="8" id="KW-0539">Nucleus</keyword>
<comment type="subcellular location">
    <subcellularLocation>
        <location evidence="1">Nucleus</location>
    </subcellularLocation>
</comment>
<evidence type="ECO:0000256" key="4">
    <source>
        <dbReference type="ARBA" id="ARBA00022728"/>
    </source>
</evidence>
<dbReference type="InterPro" id="IPR011990">
    <property type="entry name" value="TPR-like_helical_dom_sf"/>
</dbReference>
<evidence type="ECO:0000256" key="2">
    <source>
        <dbReference type="ARBA" id="ARBA00008644"/>
    </source>
</evidence>
<dbReference type="InterPro" id="IPR000504">
    <property type="entry name" value="RRM_dom"/>
</dbReference>
<dbReference type="InterPro" id="IPR034217">
    <property type="entry name" value="SART3_RRM1"/>
</dbReference>
<gene>
    <name evidence="12" type="ORF">ODALV1_LOCUS15924</name>
</gene>
<keyword evidence="13" id="KW-1185">Reference proteome</keyword>
<dbReference type="Gene3D" id="1.25.40.10">
    <property type="entry name" value="Tetratricopeptide repeat domain"/>
    <property type="match status" value="2"/>
</dbReference>
<dbReference type="InterPro" id="IPR012677">
    <property type="entry name" value="Nucleotide-bd_a/b_plait_sf"/>
</dbReference>
<proteinExistence type="inferred from homology"/>
<evidence type="ECO:0000256" key="8">
    <source>
        <dbReference type="ARBA" id="ARBA00023242"/>
    </source>
</evidence>